<organism evidence="2 3">
    <name type="scientific">Acidovorax soli</name>
    <dbReference type="NCBI Taxonomy" id="592050"/>
    <lineage>
        <taxon>Bacteria</taxon>
        <taxon>Pseudomonadati</taxon>
        <taxon>Pseudomonadota</taxon>
        <taxon>Betaproteobacteria</taxon>
        <taxon>Burkholderiales</taxon>
        <taxon>Comamonadaceae</taxon>
        <taxon>Acidovorax</taxon>
    </lineage>
</organism>
<sequence length="120" mass="13612">MQLALDTEGCDAGPLFAPERKTRPPKRPKGKEGMVHRAQTRRATPAWADMAAIKAIYREAQQLTRQTGELHVVDHIVPKISPYVCGLHVPANLRVIHWRENSAKANLWWPGMWNEQGELL</sequence>
<accession>A0A7X0PD63</accession>
<keyword evidence="2" id="KW-0378">Hydrolase</keyword>
<comment type="caution">
    <text evidence="2">The sequence shown here is derived from an EMBL/GenBank/DDBJ whole genome shotgun (WGS) entry which is preliminary data.</text>
</comment>
<name>A0A7X0PD63_9BURK</name>
<evidence type="ECO:0000313" key="2">
    <source>
        <dbReference type="EMBL" id="MBB6559629.1"/>
    </source>
</evidence>
<dbReference type="AlphaFoldDB" id="A0A7X0PD63"/>
<keyword evidence="2" id="KW-0255">Endonuclease</keyword>
<feature type="region of interest" description="Disordered" evidence="1">
    <location>
        <begin position="1"/>
        <end position="41"/>
    </location>
</feature>
<keyword evidence="2" id="KW-0540">Nuclease</keyword>
<evidence type="ECO:0000313" key="3">
    <source>
        <dbReference type="Proteomes" id="UP000575083"/>
    </source>
</evidence>
<keyword evidence="3" id="KW-1185">Reference proteome</keyword>
<reference evidence="2 3" key="1">
    <citation type="submission" date="2020-08" db="EMBL/GenBank/DDBJ databases">
        <title>Functional genomics of gut bacteria from endangered species of beetles.</title>
        <authorList>
            <person name="Carlos-Shanley C."/>
        </authorList>
    </citation>
    <scope>NUCLEOTIDE SEQUENCE [LARGE SCALE GENOMIC DNA]</scope>
    <source>
        <strain evidence="2 3">S00198</strain>
    </source>
</reference>
<gene>
    <name evidence="2" type="ORF">HNP48_002296</name>
</gene>
<evidence type="ECO:0000256" key="1">
    <source>
        <dbReference type="SAM" id="MobiDB-lite"/>
    </source>
</evidence>
<dbReference type="GO" id="GO:0004519">
    <property type="term" value="F:endonuclease activity"/>
    <property type="evidence" value="ECO:0007669"/>
    <property type="project" value="UniProtKB-KW"/>
</dbReference>
<dbReference type="EMBL" id="JACHLK010000003">
    <property type="protein sequence ID" value="MBB6559629.1"/>
    <property type="molecule type" value="Genomic_DNA"/>
</dbReference>
<protein>
    <submittedName>
        <fullName evidence="2">5-methylcytosine-specific restriction endonuclease McrA</fullName>
    </submittedName>
</protein>
<dbReference type="RefSeq" id="WP_184857019.1">
    <property type="nucleotide sequence ID" value="NZ_JACHLK010000003.1"/>
</dbReference>
<dbReference type="Proteomes" id="UP000575083">
    <property type="component" value="Unassembled WGS sequence"/>
</dbReference>
<proteinExistence type="predicted"/>